<dbReference type="AlphaFoldDB" id="F8P862"/>
<accession>F8P862</accession>
<dbReference type="RefSeq" id="XP_007322585.1">
    <property type="nucleotide sequence ID" value="XM_007322523.1"/>
</dbReference>
<protein>
    <submittedName>
        <fullName evidence="1">Uncharacterized protein</fullName>
    </submittedName>
</protein>
<gene>
    <name evidence="1" type="ORF">SERLADRAFT_441968</name>
</gene>
<sequence length="98" mass="11078">MRVVPTVNSRVKPYKGQLLEQCVDQPGLGVVTQEGEEEFKAEWVVDACLKCGKLELLNPLALQKPRGMDLNLFNSLFQPMLKTPTTTSSTWYRLKVKP</sequence>
<dbReference type="EMBL" id="GL945440">
    <property type="protein sequence ID" value="EGO20619.1"/>
    <property type="molecule type" value="Genomic_DNA"/>
</dbReference>
<dbReference type="OrthoDB" id="2690120at2759"/>
<reference evidence="1" key="1">
    <citation type="submission" date="2011-04" db="EMBL/GenBank/DDBJ databases">
        <title>Evolution of plant cell wall degrading machinery underlies the functional diversity of forest fungi.</title>
        <authorList>
            <consortium name="US DOE Joint Genome Institute (JGI-PGF)"/>
            <person name="Eastwood D.C."/>
            <person name="Floudas D."/>
            <person name="Binder M."/>
            <person name="Majcherczyk A."/>
            <person name="Schneider P."/>
            <person name="Aerts A."/>
            <person name="Asiegbu F.O."/>
            <person name="Baker S.E."/>
            <person name="Barry K."/>
            <person name="Bendiksby M."/>
            <person name="Blumentritt M."/>
            <person name="Coutinho P.M."/>
            <person name="Cullen D."/>
            <person name="Cullen D."/>
            <person name="Gathman A."/>
            <person name="Goodell B."/>
            <person name="Henrissat B."/>
            <person name="Ihrmark K."/>
            <person name="Kauserud H."/>
            <person name="Kohler A."/>
            <person name="LaButti K."/>
            <person name="Lapidus A."/>
            <person name="Lavin J.L."/>
            <person name="Lee Y.-H."/>
            <person name="Lindquist E."/>
            <person name="Lilly W."/>
            <person name="Lucas S."/>
            <person name="Morin E."/>
            <person name="Murat C."/>
            <person name="Oguiza J.A."/>
            <person name="Park J."/>
            <person name="Pisabarro A.G."/>
            <person name="Riley R."/>
            <person name="Rosling A."/>
            <person name="Salamov A."/>
            <person name="Schmidt O."/>
            <person name="Schmutz J."/>
            <person name="Skrede I."/>
            <person name="Stenlid J."/>
            <person name="Wiebenga A."/>
            <person name="Xie X."/>
            <person name="Kues U."/>
            <person name="Hibbett D.S."/>
            <person name="Hoffmeister D."/>
            <person name="Hogberg N."/>
            <person name="Martin F."/>
            <person name="Grigoriev I.V."/>
            <person name="Watkinson S.C."/>
        </authorList>
    </citation>
    <scope>NUCLEOTIDE SEQUENCE</scope>
    <source>
        <strain evidence="1">S7.9</strain>
    </source>
</reference>
<proteinExistence type="predicted"/>
<evidence type="ECO:0000313" key="1">
    <source>
        <dbReference type="EMBL" id="EGO20619.1"/>
    </source>
</evidence>
<dbReference type="HOGENOM" id="CLU_000384_31_1_1"/>
<organism>
    <name type="scientific">Serpula lacrymans var. lacrymans (strain S7.9)</name>
    <name type="common">Dry rot fungus</name>
    <dbReference type="NCBI Taxonomy" id="578457"/>
    <lineage>
        <taxon>Eukaryota</taxon>
        <taxon>Fungi</taxon>
        <taxon>Dikarya</taxon>
        <taxon>Basidiomycota</taxon>
        <taxon>Agaricomycotina</taxon>
        <taxon>Agaricomycetes</taxon>
        <taxon>Agaricomycetidae</taxon>
        <taxon>Boletales</taxon>
        <taxon>Coniophorineae</taxon>
        <taxon>Serpulaceae</taxon>
        <taxon>Serpula</taxon>
    </lineage>
</organism>
<dbReference type="KEGG" id="sla:SERLADRAFT_441968"/>
<name>F8P862_SERL9</name>
<dbReference type="GeneID" id="18815625"/>
<dbReference type="Proteomes" id="UP000008064">
    <property type="component" value="Unassembled WGS sequence"/>
</dbReference>